<comment type="caution">
    <text evidence="2">The sequence shown here is derived from an EMBL/GenBank/DDBJ whole genome shotgun (WGS) entry which is preliminary data.</text>
</comment>
<protein>
    <recommendedName>
        <fullName evidence="4">CU044_5270 family protein</fullName>
    </recommendedName>
</protein>
<organism evidence="2 3">
    <name type="scientific">Actinocorallia longicatena</name>
    <dbReference type="NCBI Taxonomy" id="111803"/>
    <lineage>
        <taxon>Bacteria</taxon>
        <taxon>Bacillati</taxon>
        <taxon>Actinomycetota</taxon>
        <taxon>Actinomycetes</taxon>
        <taxon>Streptosporangiales</taxon>
        <taxon>Thermomonosporaceae</taxon>
        <taxon>Actinocorallia</taxon>
    </lineage>
</organism>
<feature type="transmembrane region" description="Helical" evidence="1">
    <location>
        <begin position="48"/>
        <end position="68"/>
    </location>
</feature>
<evidence type="ECO:0008006" key="4">
    <source>
        <dbReference type="Google" id="ProtNLM"/>
    </source>
</evidence>
<dbReference type="EMBL" id="BAAAUV010000031">
    <property type="protein sequence ID" value="GAA3236980.1"/>
    <property type="molecule type" value="Genomic_DNA"/>
</dbReference>
<keyword evidence="1" id="KW-0472">Membrane</keyword>
<dbReference type="RefSeq" id="WP_344837530.1">
    <property type="nucleotide sequence ID" value="NZ_BAAAUV010000031.1"/>
</dbReference>
<keyword evidence="1" id="KW-0812">Transmembrane</keyword>
<keyword evidence="3" id="KW-1185">Reference proteome</keyword>
<sequence>MNPMDELRNAKPEYLETPTPATTRLRELNYAMAQQQTSTTRQKKFRPALGLGVIGAVAAGTAAAALVLSGGGAAPVKTPAPPLAGSSKPAVKVNGHEILLVAAENAEKQPKTAGKWWHTSSIGHHLSAVEGADYKILDRERSDLWTPLATGGDSFTETRKLAFGFPSKADEDAWKAAGSPATLTVKMPAVKGMGTKRGYEVSSQDGPAETGHSPLFQGDKVFWIGKNVTMKELLGLPGTPKALKAHLLRWYGGHDTESSSVPMTSDAWLFRVTTGLIADMPVSPQVRGAAFRMLSELKSVKVVPDVRTADGRTGTAVSINEDIKIKANAEADGSYDSRLIFDVATGTALQTDNVVVEPGGYQADLQPGDVSSLTTIATAGWTDRR</sequence>
<dbReference type="Proteomes" id="UP001501237">
    <property type="component" value="Unassembled WGS sequence"/>
</dbReference>
<evidence type="ECO:0000313" key="3">
    <source>
        <dbReference type="Proteomes" id="UP001501237"/>
    </source>
</evidence>
<accession>A0ABP6QKQ1</accession>
<dbReference type="NCBIfam" id="NF038083">
    <property type="entry name" value="CU044_5270_fam"/>
    <property type="match status" value="1"/>
</dbReference>
<reference evidence="3" key="1">
    <citation type="journal article" date="2019" name="Int. J. Syst. Evol. Microbiol.">
        <title>The Global Catalogue of Microorganisms (GCM) 10K type strain sequencing project: providing services to taxonomists for standard genome sequencing and annotation.</title>
        <authorList>
            <consortium name="The Broad Institute Genomics Platform"/>
            <consortium name="The Broad Institute Genome Sequencing Center for Infectious Disease"/>
            <person name="Wu L."/>
            <person name="Ma J."/>
        </authorList>
    </citation>
    <scope>NUCLEOTIDE SEQUENCE [LARGE SCALE GENOMIC DNA]</scope>
    <source>
        <strain evidence="3">JCM 9377</strain>
    </source>
</reference>
<dbReference type="InterPro" id="IPR047789">
    <property type="entry name" value="CU044_5270-like"/>
</dbReference>
<gene>
    <name evidence="2" type="ORF">GCM10010468_71530</name>
</gene>
<proteinExistence type="predicted"/>
<evidence type="ECO:0000256" key="1">
    <source>
        <dbReference type="SAM" id="Phobius"/>
    </source>
</evidence>
<name>A0ABP6QKQ1_9ACTN</name>
<keyword evidence="1" id="KW-1133">Transmembrane helix</keyword>
<evidence type="ECO:0000313" key="2">
    <source>
        <dbReference type="EMBL" id="GAA3236980.1"/>
    </source>
</evidence>